<protein>
    <submittedName>
        <fullName evidence="1">Uncharacterized protein</fullName>
    </submittedName>
</protein>
<dbReference type="AlphaFoldDB" id="A0A645J7Y5"/>
<organism evidence="1">
    <name type="scientific">bioreactor metagenome</name>
    <dbReference type="NCBI Taxonomy" id="1076179"/>
    <lineage>
        <taxon>unclassified sequences</taxon>
        <taxon>metagenomes</taxon>
        <taxon>ecological metagenomes</taxon>
    </lineage>
</organism>
<proteinExistence type="predicted"/>
<name>A0A645J7Y5_9ZZZZ</name>
<sequence length="119" mass="13143">MVLHLPRPPYSLQYAEQVTALLGSGKEIIYVGSREDLGTIPELDRFFTGETIAFADGSQAQELTPLPGSKVLTAENGRPWAICHGKLLIVSRSPVTPSQRNRDLGFSHLKQEWLSSPQK</sequence>
<comment type="caution">
    <text evidence="1">The sequence shown here is derived from an EMBL/GenBank/DDBJ whole genome shotgun (WGS) entry which is preliminary data.</text>
</comment>
<reference evidence="1" key="1">
    <citation type="submission" date="2019-08" db="EMBL/GenBank/DDBJ databases">
        <authorList>
            <person name="Kucharzyk K."/>
            <person name="Murdoch R.W."/>
            <person name="Higgins S."/>
            <person name="Loffler F."/>
        </authorList>
    </citation>
    <scope>NUCLEOTIDE SEQUENCE</scope>
</reference>
<gene>
    <name evidence="1" type="ORF">SDC9_206963</name>
</gene>
<evidence type="ECO:0000313" key="1">
    <source>
        <dbReference type="EMBL" id="MPN59242.1"/>
    </source>
</evidence>
<dbReference type="EMBL" id="VSSQ01133018">
    <property type="protein sequence ID" value="MPN59242.1"/>
    <property type="molecule type" value="Genomic_DNA"/>
</dbReference>
<accession>A0A645J7Y5</accession>